<dbReference type="SUPFAM" id="SSF51045">
    <property type="entry name" value="WW domain"/>
    <property type="match status" value="1"/>
</dbReference>
<feature type="compositionally biased region" description="Low complexity" evidence="1">
    <location>
        <begin position="198"/>
        <end position="211"/>
    </location>
</feature>
<feature type="compositionally biased region" description="Polar residues" evidence="1">
    <location>
        <begin position="347"/>
        <end position="364"/>
    </location>
</feature>
<dbReference type="InterPro" id="IPR036020">
    <property type="entry name" value="WW_dom_sf"/>
</dbReference>
<accession>A0AA39UY23</accession>
<feature type="compositionally biased region" description="Low complexity" evidence="1">
    <location>
        <begin position="532"/>
        <end position="546"/>
    </location>
</feature>
<evidence type="ECO:0000256" key="1">
    <source>
        <dbReference type="SAM" id="MobiDB-lite"/>
    </source>
</evidence>
<comment type="caution">
    <text evidence="3">The sequence shown here is derived from an EMBL/GenBank/DDBJ whole genome shotgun (WGS) entry which is preliminary data.</text>
</comment>
<dbReference type="SMART" id="SM00456">
    <property type="entry name" value="WW"/>
    <property type="match status" value="1"/>
</dbReference>
<dbReference type="Gene3D" id="2.20.70.10">
    <property type="match status" value="1"/>
</dbReference>
<dbReference type="AlphaFoldDB" id="A0AA39UY23"/>
<feature type="compositionally biased region" description="Gly residues" evidence="1">
    <location>
        <begin position="133"/>
        <end position="147"/>
    </location>
</feature>
<dbReference type="EMBL" id="JAFEKC020000021">
    <property type="protein sequence ID" value="KAK0508288.1"/>
    <property type="molecule type" value="Genomic_DNA"/>
</dbReference>
<dbReference type="PROSITE" id="PS01159">
    <property type="entry name" value="WW_DOMAIN_1"/>
    <property type="match status" value="1"/>
</dbReference>
<feature type="compositionally biased region" description="Gly residues" evidence="1">
    <location>
        <begin position="174"/>
        <end position="197"/>
    </location>
</feature>
<feature type="region of interest" description="Disordered" evidence="1">
    <location>
        <begin position="46"/>
        <end position="86"/>
    </location>
</feature>
<feature type="compositionally biased region" description="Low complexity" evidence="1">
    <location>
        <begin position="461"/>
        <end position="473"/>
    </location>
</feature>
<feature type="compositionally biased region" description="Polar residues" evidence="1">
    <location>
        <begin position="231"/>
        <end position="290"/>
    </location>
</feature>
<name>A0AA39UY23_9LECA</name>
<feature type="compositionally biased region" description="Low complexity" evidence="1">
    <location>
        <begin position="164"/>
        <end position="173"/>
    </location>
</feature>
<keyword evidence="4" id="KW-1185">Reference proteome</keyword>
<proteinExistence type="predicted"/>
<feature type="compositionally biased region" description="Pro residues" evidence="1">
    <location>
        <begin position="1"/>
        <end position="17"/>
    </location>
</feature>
<dbReference type="InterPro" id="IPR001202">
    <property type="entry name" value="WW_dom"/>
</dbReference>
<dbReference type="Proteomes" id="UP001166286">
    <property type="component" value="Unassembled WGS sequence"/>
</dbReference>
<feature type="compositionally biased region" description="Low complexity" evidence="1">
    <location>
        <begin position="365"/>
        <end position="376"/>
    </location>
</feature>
<gene>
    <name evidence="3" type="ORF">JMJ35_009372</name>
</gene>
<feature type="region of interest" description="Disordered" evidence="1">
    <location>
        <begin position="1"/>
        <end position="23"/>
    </location>
</feature>
<feature type="compositionally biased region" description="Low complexity" evidence="1">
    <location>
        <begin position="291"/>
        <end position="307"/>
    </location>
</feature>
<feature type="compositionally biased region" description="Polar residues" evidence="1">
    <location>
        <begin position="380"/>
        <end position="395"/>
    </location>
</feature>
<sequence>MASPPTPEGPNHMPPQLPDGWVAQLEGNTGRYYYVEMATARTQWDVPTQPGASVPSPFPTPQQSTDPYAKPDGSATVPVNADGSEQTEADRSLLGNLAINAITGGKIKPQNQSGLGSLASSFLGGQSSHVAGGSSGGGGGGGIGGPIGHLVGSLFADKPNNQDQQSHSSQQSSGYGGSASAGGHQGGGMMGFFGGHHGSSNNNFGYSSTGQGSSGGYSEQAPPATYKPPGKQSSSQYGSLSGVNYTQVPQSQYDSHPAGSSSVNYGTHMQQTSQGGVDTNSFKFNSTGPMTSGSSQYGQTTSHSTTSLPLYGHNNLSNQSVYSQDNASFPGPAGEHHGHHHKPPQDNYGQQQFPGPPNNSYANQPPSTYTPSHPSPLAYGQQNGSSYAPQPQSTPYGRPPPPHQSIPYDQQGPPPQSAPYGQQQPPPYNPYPQSQTSFQPPPQGTPAYTAQNKPPYKPQTAQHNQASFNANASAPPPVPPMSSHPSQQGSGPGPGPGPNQGLTPGQHPYPPRPNSSQSGTYPGQVPYPPRPTSGTGPSPTPGYTQPQHPPQPPPKDDFPIPVNHQPHPQQPAYGQQYGSGHPQAHLPHDGYLTGGLVFGQGGGAPPPPPSWRA</sequence>
<evidence type="ECO:0000313" key="3">
    <source>
        <dbReference type="EMBL" id="KAK0508288.1"/>
    </source>
</evidence>
<dbReference type="PROSITE" id="PS50020">
    <property type="entry name" value="WW_DOMAIN_2"/>
    <property type="match status" value="1"/>
</dbReference>
<evidence type="ECO:0000259" key="2">
    <source>
        <dbReference type="PROSITE" id="PS50020"/>
    </source>
</evidence>
<evidence type="ECO:0000313" key="4">
    <source>
        <dbReference type="Proteomes" id="UP001166286"/>
    </source>
</evidence>
<organism evidence="3 4">
    <name type="scientific">Cladonia borealis</name>
    <dbReference type="NCBI Taxonomy" id="184061"/>
    <lineage>
        <taxon>Eukaryota</taxon>
        <taxon>Fungi</taxon>
        <taxon>Dikarya</taxon>
        <taxon>Ascomycota</taxon>
        <taxon>Pezizomycotina</taxon>
        <taxon>Lecanoromycetes</taxon>
        <taxon>OSLEUM clade</taxon>
        <taxon>Lecanoromycetidae</taxon>
        <taxon>Lecanorales</taxon>
        <taxon>Lecanorineae</taxon>
        <taxon>Cladoniaceae</taxon>
        <taxon>Cladonia</taxon>
    </lineage>
</organism>
<feature type="compositionally biased region" description="Polar residues" evidence="1">
    <location>
        <begin position="314"/>
        <end position="327"/>
    </location>
</feature>
<feature type="region of interest" description="Disordered" evidence="1">
    <location>
        <begin position="129"/>
        <end position="613"/>
    </location>
</feature>
<feature type="domain" description="WW" evidence="2">
    <location>
        <begin position="15"/>
        <end position="49"/>
    </location>
</feature>
<feature type="compositionally biased region" description="Gly residues" evidence="1">
    <location>
        <begin position="592"/>
        <end position="603"/>
    </location>
</feature>
<feature type="compositionally biased region" description="Pro residues" evidence="1">
    <location>
        <begin position="604"/>
        <end position="613"/>
    </location>
</feature>
<reference evidence="3" key="1">
    <citation type="submission" date="2023-03" db="EMBL/GenBank/DDBJ databases">
        <title>Complete genome of Cladonia borealis.</title>
        <authorList>
            <person name="Park H."/>
        </authorList>
    </citation>
    <scope>NUCLEOTIDE SEQUENCE</scope>
    <source>
        <strain evidence="3">ANT050790</strain>
    </source>
</reference>
<protein>
    <recommendedName>
        <fullName evidence="2">WW domain-containing protein</fullName>
    </recommendedName>
</protein>
<dbReference type="Pfam" id="PF00397">
    <property type="entry name" value="WW"/>
    <property type="match status" value="1"/>
</dbReference>